<dbReference type="SUPFAM" id="SSF74853">
    <property type="entry name" value="Lamin A/C globular tail domain"/>
    <property type="match status" value="1"/>
</dbReference>
<sequence length="65" mass="7257">MFMALFSLGAKAQLTTSVKINEVLVVNEDNFVDDYGKRHPWLELYNNSAGTVDLGGCYLTDDKNN</sequence>
<evidence type="ECO:0008006" key="2">
    <source>
        <dbReference type="Google" id="ProtNLM"/>
    </source>
</evidence>
<protein>
    <recommendedName>
        <fullName evidence="2">LTD domain-containing protein</fullName>
    </recommendedName>
</protein>
<dbReference type="EMBL" id="AMCI01002802">
    <property type="protein sequence ID" value="EJX01822.1"/>
    <property type="molecule type" value="Genomic_DNA"/>
</dbReference>
<dbReference type="InterPro" id="IPR036415">
    <property type="entry name" value="Lamin_tail_dom_sf"/>
</dbReference>
<gene>
    <name evidence="1" type="ORF">EVA_10071</name>
</gene>
<organism evidence="1">
    <name type="scientific">gut metagenome</name>
    <dbReference type="NCBI Taxonomy" id="749906"/>
    <lineage>
        <taxon>unclassified sequences</taxon>
        <taxon>metagenomes</taxon>
        <taxon>organismal metagenomes</taxon>
    </lineage>
</organism>
<comment type="caution">
    <text evidence="1">The sequence shown here is derived from an EMBL/GenBank/DDBJ whole genome shotgun (WGS) entry which is preliminary data.</text>
</comment>
<evidence type="ECO:0000313" key="1">
    <source>
        <dbReference type="EMBL" id="EJX01822.1"/>
    </source>
</evidence>
<feature type="non-terminal residue" evidence="1">
    <location>
        <position position="65"/>
    </location>
</feature>
<reference evidence="1" key="1">
    <citation type="journal article" date="2012" name="PLoS ONE">
        <title>Gene sets for utilization of primary and secondary nutrition supplies in the distal gut of endangered iberian lynx.</title>
        <authorList>
            <person name="Alcaide M."/>
            <person name="Messina E."/>
            <person name="Richter M."/>
            <person name="Bargiela R."/>
            <person name="Peplies J."/>
            <person name="Huws S.A."/>
            <person name="Newbold C.J."/>
            <person name="Golyshin P.N."/>
            <person name="Simon M.A."/>
            <person name="Lopez G."/>
            <person name="Yakimov M.M."/>
            <person name="Ferrer M."/>
        </authorList>
    </citation>
    <scope>NUCLEOTIDE SEQUENCE</scope>
</reference>
<accession>J9G3M8</accession>
<dbReference type="AlphaFoldDB" id="J9G3M8"/>
<proteinExistence type="predicted"/>
<name>J9G3M8_9ZZZZ</name>